<dbReference type="Proteomes" id="UP000065511">
    <property type="component" value="Chromosome"/>
</dbReference>
<dbReference type="KEGG" id="ess:ATZ33_10515"/>
<evidence type="ECO:0000313" key="4">
    <source>
        <dbReference type="Proteomes" id="UP000183039"/>
    </source>
</evidence>
<reference evidence="1 3" key="2">
    <citation type="submission" date="2015-12" db="EMBL/GenBank/DDBJ databases">
        <authorList>
            <person name="Lauer A."/>
            <person name="Humrighouse B."/>
            <person name="Loparev V."/>
            <person name="Shewmaker P.L."/>
            <person name="Whitney A.M."/>
            <person name="McLaughlin R.W."/>
        </authorList>
    </citation>
    <scope>NUCLEOTIDE SEQUENCE [LARGE SCALE GENOMIC DNA]</scope>
    <source>
        <strain evidence="1 3">LMG 23085</strain>
    </source>
</reference>
<dbReference type="AlphaFoldDB" id="A0A0S3KBZ8"/>
<dbReference type="OrthoDB" id="2187835at2"/>
<dbReference type="EMBL" id="JXLC01000008">
    <property type="protein sequence ID" value="OJG92049.1"/>
    <property type="molecule type" value="Genomic_DNA"/>
</dbReference>
<name>A0A0S3KBZ8_9ENTE</name>
<accession>A0A0S3KBZ8</accession>
<reference evidence="2 4" key="1">
    <citation type="submission" date="2014-12" db="EMBL/GenBank/DDBJ databases">
        <title>Draft genome sequences of 29 type strains of Enterococci.</title>
        <authorList>
            <person name="Zhong Z."/>
            <person name="Sun Z."/>
            <person name="Liu W."/>
            <person name="Zhang W."/>
            <person name="Zhang H."/>
        </authorList>
    </citation>
    <scope>NUCLEOTIDE SEQUENCE [LARGE SCALE GENOMIC DNA]</scope>
    <source>
        <strain evidence="2 4">DSM 22801</strain>
    </source>
</reference>
<keyword evidence="3" id="KW-1185">Reference proteome</keyword>
<dbReference type="Proteomes" id="UP000183039">
    <property type="component" value="Unassembled WGS sequence"/>
</dbReference>
<evidence type="ECO:0000313" key="1">
    <source>
        <dbReference type="EMBL" id="ALS01791.1"/>
    </source>
</evidence>
<dbReference type="RefSeq" id="WP_071877362.1">
    <property type="nucleotide sequence ID" value="NZ_JXLC01000008.1"/>
</dbReference>
<dbReference type="EMBL" id="CP013614">
    <property type="protein sequence ID" value="ALS01791.1"/>
    <property type="molecule type" value="Genomic_DNA"/>
</dbReference>
<proteinExistence type="predicted"/>
<sequence>MEDRIRELEIQVMGLSFLNEMLMDKIGITTKDIQNFAIKCLDNLDSNEKNTDLYYSLMEYAYQENTAGILRKDFEKSSFKKD</sequence>
<protein>
    <submittedName>
        <fullName evidence="2">Uncharacterized protein</fullName>
    </submittedName>
</protein>
<evidence type="ECO:0000313" key="2">
    <source>
        <dbReference type="EMBL" id="OJG92049.1"/>
    </source>
</evidence>
<organism evidence="2 4">
    <name type="scientific">Enterococcus silesiacus</name>
    <dbReference type="NCBI Taxonomy" id="332949"/>
    <lineage>
        <taxon>Bacteria</taxon>
        <taxon>Bacillati</taxon>
        <taxon>Bacillota</taxon>
        <taxon>Bacilli</taxon>
        <taxon>Lactobacillales</taxon>
        <taxon>Enterococcaceae</taxon>
        <taxon>Enterococcus</taxon>
    </lineage>
</organism>
<gene>
    <name evidence="1" type="ORF">ATZ33_10515</name>
    <name evidence="2" type="ORF">RV15_GL003434</name>
</gene>
<evidence type="ECO:0000313" key="3">
    <source>
        <dbReference type="Proteomes" id="UP000065511"/>
    </source>
</evidence>